<gene>
    <name evidence="1" type="ORF">GC105_10560</name>
</gene>
<dbReference type="NCBIfam" id="TIGR02681">
    <property type="entry name" value="phage_pRha"/>
    <property type="match status" value="1"/>
</dbReference>
<dbReference type="RefSeq" id="WP_152804534.1">
    <property type="nucleotide sequence ID" value="NZ_WHNX01000015.1"/>
</dbReference>
<organism evidence="1 2">
    <name type="scientific">Alkalibaculum sporogenes</name>
    <dbReference type="NCBI Taxonomy" id="2655001"/>
    <lineage>
        <taxon>Bacteria</taxon>
        <taxon>Bacillati</taxon>
        <taxon>Bacillota</taxon>
        <taxon>Clostridia</taxon>
        <taxon>Eubacteriales</taxon>
        <taxon>Eubacteriaceae</taxon>
        <taxon>Alkalibaculum</taxon>
    </lineage>
</organism>
<protein>
    <submittedName>
        <fullName evidence="1">Uncharacterized protein</fullName>
    </submittedName>
</protein>
<comment type="caution">
    <text evidence="1">The sequence shown here is derived from an EMBL/GenBank/DDBJ whole genome shotgun (WGS) entry which is preliminary data.</text>
</comment>
<accession>A0A6A7K9M2</accession>
<sequence>MNELLIKDYGLTERKGVPVVSSRVVAEKFNKRHDHLLRDISRVTAPDSGVSKEFSSANFGESKYKDSTGRKLPEYLLTRDGFTILAMGFTGKKAMRFKESYINAFNQMANFIYSLHTAKLEHPAFTQAIMEAHEEPKHYHFSNEADMINRIVLGMSASKYRKENNIPKGKSIRPHLNGEQIKAIETLQRADIGLILAIPEFEQRKKVLIRYFDKVSVIRIPA</sequence>
<evidence type="ECO:0000313" key="2">
    <source>
        <dbReference type="Proteomes" id="UP000440004"/>
    </source>
</evidence>
<keyword evidence="2" id="KW-1185">Reference proteome</keyword>
<proteinExistence type="predicted"/>
<dbReference type="Pfam" id="PF09669">
    <property type="entry name" value="Phage_pRha"/>
    <property type="match status" value="1"/>
</dbReference>
<dbReference type="AlphaFoldDB" id="A0A6A7K9M2"/>
<dbReference type="EMBL" id="WHNX01000015">
    <property type="protein sequence ID" value="MPW26229.1"/>
    <property type="molecule type" value="Genomic_DNA"/>
</dbReference>
<dbReference type="InterPro" id="IPR014054">
    <property type="entry name" value="Phage_regulatory_Rha"/>
</dbReference>
<name>A0A6A7K9M2_9FIRM</name>
<evidence type="ECO:0000313" key="1">
    <source>
        <dbReference type="EMBL" id="MPW26229.1"/>
    </source>
</evidence>
<dbReference type="Proteomes" id="UP000440004">
    <property type="component" value="Unassembled WGS sequence"/>
</dbReference>
<reference evidence="1 2" key="1">
    <citation type="submission" date="2019-10" db="EMBL/GenBank/DDBJ databases">
        <title>Alkalibaculum tamaniensis sp.nov., a new alkaliphilic acetogen, isolated on methoxylated aromatics from a mud volcano.</title>
        <authorList>
            <person name="Khomyakova M.A."/>
            <person name="Merkel A.Y."/>
            <person name="Bonch-Osmolovskaya E.A."/>
            <person name="Slobodkin A.I."/>
        </authorList>
    </citation>
    <scope>NUCLEOTIDE SEQUENCE [LARGE SCALE GENOMIC DNA]</scope>
    <source>
        <strain evidence="1 2">M08DMB</strain>
    </source>
</reference>